<dbReference type="AlphaFoldDB" id="A0A2M8KKL9"/>
<comment type="caution">
    <text evidence="1">The sequence shown here is derived from an EMBL/GenBank/DDBJ whole genome shotgun (WGS) entry which is preliminary data.</text>
</comment>
<dbReference type="Proteomes" id="UP000231434">
    <property type="component" value="Unassembled WGS sequence"/>
</dbReference>
<organism evidence="1 2">
    <name type="scientific">Candidatus Roizmanbacteria bacterium CG10_big_fil_rev_8_21_14_0_10_36_26</name>
    <dbReference type="NCBI Taxonomy" id="1974851"/>
    <lineage>
        <taxon>Bacteria</taxon>
        <taxon>Candidatus Roizmaniibacteriota</taxon>
    </lineage>
</organism>
<accession>A0A2M8KKL9</accession>
<evidence type="ECO:0000313" key="2">
    <source>
        <dbReference type="Proteomes" id="UP000231434"/>
    </source>
</evidence>
<reference evidence="2" key="1">
    <citation type="submission" date="2017-09" db="EMBL/GenBank/DDBJ databases">
        <title>Depth-based differentiation of microbial function through sediment-hosted aquifers and enrichment of novel symbionts in the deep terrestrial subsurface.</title>
        <authorList>
            <person name="Probst A.J."/>
            <person name="Ladd B."/>
            <person name="Jarett J.K."/>
            <person name="Geller-Mcgrath D.E."/>
            <person name="Sieber C.M.K."/>
            <person name="Emerson J.B."/>
            <person name="Anantharaman K."/>
            <person name="Thomas B.C."/>
            <person name="Malmstrom R."/>
            <person name="Stieglmeier M."/>
            <person name="Klingl A."/>
            <person name="Woyke T."/>
            <person name="Ryan C.M."/>
            <person name="Banfield J.F."/>
        </authorList>
    </citation>
    <scope>NUCLEOTIDE SEQUENCE [LARGE SCALE GENOMIC DNA]</scope>
</reference>
<proteinExistence type="predicted"/>
<sequence>MSESLTLSEPKTLTDAIAALQDACGNMLPYLDQVEEIRVKGKKGFVLVIYDPASDNYQEIEIGDVKDPLKYIEAAKGKISALKQHPDWVSSAENATLPAGERARIHYSTYRRPDGSLLADEEVPAGGLRIRFGEVDNQVEMLCALSGLPPAYDEAFLLASLDKSRLVQPEQSLMIARINPQEVYSKTSFFMPT</sequence>
<name>A0A2M8KKL9_9BACT</name>
<protein>
    <submittedName>
        <fullName evidence="1">Uncharacterized protein</fullName>
    </submittedName>
</protein>
<evidence type="ECO:0000313" key="1">
    <source>
        <dbReference type="EMBL" id="PJE60463.1"/>
    </source>
</evidence>
<gene>
    <name evidence="1" type="ORF">COU86_04065</name>
</gene>
<dbReference type="EMBL" id="PFEB01000046">
    <property type="protein sequence ID" value="PJE60463.1"/>
    <property type="molecule type" value="Genomic_DNA"/>
</dbReference>